<accession>A0ABW0ZSL6</accession>
<dbReference type="EMBL" id="JBHSON010000005">
    <property type="protein sequence ID" value="MFC5745041.1"/>
    <property type="molecule type" value="Genomic_DNA"/>
</dbReference>
<evidence type="ECO:0000313" key="2">
    <source>
        <dbReference type="Proteomes" id="UP001596074"/>
    </source>
</evidence>
<name>A0ABW0ZSL6_9ACTN</name>
<comment type="caution">
    <text evidence="1">The sequence shown here is derived from an EMBL/GenBank/DDBJ whole genome shotgun (WGS) entry which is preliminary data.</text>
</comment>
<proteinExistence type="predicted"/>
<reference evidence="2" key="1">
    <citation type="journal article" date="2019" name="Int. J. Syst. Evol. Microbiol.">
        <title>The Global Catalogue of Microorganisms (GCM) 10K type strain sequencing project: providing services to taxonomists for standard genome sequencing and annotation.</title>
        <authorList>
            <consortium name="The Broad Institute Genomics Platform"/>
            <consortium name="The Broad Institute Genome Sequencing Center for Infectious Disease"/>
            <person name="Wu L."/>
            <person name="Ma J."/>
        </authorList>
    </citation>
    <scope>NUCLEOTIDE SEQUENCE [LARGE SCALE GENOMIC DNA]</scope>
    <source>
        <strain evidence="2">KCTC 42087</strain>
    </source>
</reference>
<sequence>MGRVECALVNAAAEAFHSKLKIKFCAPAATRAEAHQILDLDQ</sequence>
<dbReference type="Proteomes" id="UP001596074">
    <property type="component" value="Unassembled WGS sequence"/>
</dbReference>
<keyword evidence="2" id="KW-1185">Reference proteome</keyword>
<evidence type="ECO:0000313" key="1">
    <source>
        <dbReference type="EMBL" id="MFC5745041.1"/>
    </source>
</evidence>
<organism evidence="1 2">
    <name type="scientific">Actinomadura rugatobispora</name>
    <dbReference type="NCBI Taxonomy" id="1994"/>
    <lineage>
        <taxon>Bacteria</taxon>
        <taxon>Bacillati</taxon>
        <taxon>Actinomycetota</taxon>
        <taxon>Actinomycetes</taxon>
        <taxon>Streptosporangiales</taxon>
        <taxon>Thermomonosporaceae</taxon>
        <taxon>Actinomadura</taxon>
    </lineage>
</organism>
<gene>
    <name evidence="1" type="ORF">ACFPZN_05385</name>
</gene>
<protein>
    <recommendedName>
        <fullName evidence="3">Integrase catalytic domain-containing protein</fullName>
    </recommendedName>
</protein>
<dbReference type="RefSeq" id="WP_378280665.1">
    <property type="nucleotide sequence ID" value="NZ_JBHSON010000005.1"/>
</dbReference>
<evidence type="ECO:0008006" key="3">
    <source>
        <dbReference type="Google" id="ProtNLM"/>
    </source>
</evidence>